<dbReference type="EC" id="3.5.1.91" evidence="2"/>
<dbReference type="PANTHER" id="PTHR22642:SF2">
    <property type="entry name" value="PROTEIN LONG AFTER FAR-RED 3"/>
    <property type="match status" value="1"/>
</dbReference>
<evidence type="ECO:0000313" key="3">
    <source>
        <dbReference type="Proteomes" id="UP000297714"/>
    </source>
</evidence>
<dbReference type="InterPro" id="IPR011059">
    <property type="entry name" value="Metal-dep_hydrolase_composite"/>
</dbReference>
<evidence type="ECO:0000259" key="1">
    <source>
        <dbReference type="Pfam" id="PF07969"/>
    </source>
</evidence>
<dbReference type="Pfam" id="PF07969">
    <property type="entry name" value="Amidohydro_3"/>
    <property type="match status" value="1"/>
</dbReference>
<gene>
    <name evidence="2" type="primary">nfdA_1</name>
    <name evidence="2" type="ORF">CAGA_12210</name>
</gene>
<dbReference type="EMBL" id="SRMQ01000004">
    <property type="protein sequence ID" value="TGJ76678.1"/>
    <property type="molecule type" value="Genomic_DNA"/>
</dbReference>
<keyword evidence="3" id="KW-1185">Reference proteome</keyword>
<dbReference type="InterPro" id="IPR032466">
    <property type="entry name" value="Metal_Hydrolase"/>
</dbReference>
<protein>
    <submittedName>
        <fullName evidence="2">N-substituted formamide deformylase</fullName>
        <ecNumber evidence="2">3.5.1.91</ecNumber>
    </submittedName>
</protein>
<dbReference type="OrthoDB" id="9767366at2"/>
<dbReference type="GO" id="GO:0016810">
    <property type="term" value="F:hydrolase activity, acting on carbon-nitrogen (but not peptide) bonds"/>
    <property type="evidence" value="ECO:0007669"/>
    <property type="project" value="InterPro"/>
</dbReference>
<dbReference type="RefSeq" id="WP_135658929.1">
    <property type="nucleotide sequence ID" value="NZ_JAJUFJ010000011.1"/>
</dbReference>
<dbReference type="AlphaFoldDB" id="A0A4Z0Y9N8"/>
<dbReference type="Gene3D" id="3.20.20.140">
    <property type="entry name" value="Metal-dependent hydrolases"/>
    <property type="match status" value="1"/>
</dbReference>
<feature type="domain" description="Amidohydrolase 3" evidence="1">
    <location>
        <begin position="54"/>
        <end position="514"/>
    </location>
</feature>
<dbReference type="Gene3D" id="2.30.40.10">
    <property type="entry name" value="Urease, subunit C, domain 1"/>
    <property type="match status" value="1"/>
</dbReference>
<dbReference type="Gene3D" id="3.10.310.70">
    <property type="match status" value="1"/>
</dbReference>
<proteinExistence type="predicted"/>
<organism evidence="2 3">
    <name type="scientific">Caproiciproducens galactitolivorans</name>
    <dbReference type="NCBI Taxonomy" id="642589"/>
    <lineage>
        <taxon>Bacteria</taxon>
        <taxon>Bacillati</taxon>
        <taxon>Bacillota</taxon>
        <taxon>Clostridia</taxon>
        <taxon>Eubacteriales</taxon>
        <taxon>Acutalibacteraceae</taxon>
        <taxon>Caproiciproducens</taxon>
    </lineage>
</organism>
<evidence type="ECO:0000313" key="2">
    <source>
        <dbReference type="EMBL" id="TGJ76678.1"/>
    </source>
</evidence>
<dbReference type="SUPFAM" id="SSF51338">
    <property type="entry name" value="Composite domain of metallo-dependent hydrolases"/>
    <property type="match status" value="1"/>
</dbReference>
<dbReference type="InterPro" id="IPR013108">
    <property type="entry name" value="Amidohydro_3"/>
</dbReference>
<dbReference type="Proteomes" id="UP000297714">
    <property type="component" value="Unassembled WGS sequence"/>
</dbReference>
<name>A0A4Z0Y9N8_9FIRM</name>
<dbReference type="PANTHER" id="PTHR22642">
    <property type="entry name" value="IMIDAZOLONEPROPIONASE"/>
    <property type="match status" value="1"/>
</dbReference>
<comment type="caution">
    <text evidence="2">The sequence shown here is derived from an EMBL/GenBank/DDBJ whole genome shotgun (WGS) entry which is preliminary data.</text>
</comment>
<sequence length="518" mass="59309">MQAEREEFLVLLSKNIFTAAEGKPLDGFLVVKGNRICAVGPRSKAESWVKQAKRVIDVGKRVVTPGFVDNHTFFSGYVLRSIGVDFTGIRSDVEGIAAIKEYRKTRPADKPVFGHCWEAEGFQYSGEDLLSKEFPDLPVVIFTFDRDTCWMNQAARDKYGFTPEECYAEKLYRMMPEYLTEEGIEQKYLDYIQMLNERGVTTIKEMSFDTYYGFTDVMERLEKDDRLNMRVAFMSQPVGEGINIAYGEAMREKFKGDFVRFEGFNRMTDRGIARFLGELIEPYASKPDTTCLVPVEWELIEKETLEADRHGFRFSLHCQGDGAVRHTVDLYEKCEKVNGRLKNRHAITDLEYTHPADLERMGRLGVIAEVYPQIQSLDKKQDIMDMIETQLGGDRGKNYWNRRKMWDSGVCVTCGTDLPLLIPDIPESIYCAVGGYFKDGESFNRQNMLTVTELLTAWTRNGQYNCYNEDRLGTLEAGKLADIAVLDADVFHTPVEKLRDVKVCLTISDGRIVHNTLR</sequence>
<reference evidence="2 3" key="1">
    <citation type="submission" date="2019-04" db="EMBL/GenBank/DDBJ databases">
        <authorList>
            <person name="Poehlein A."/>
            <person name="Bengelsdorf F.R."/>
            <person name="Duerre P."/>
            <person name="Daniel R."/>
        </authorList>
    </citation>
    <scope>NUCLEOTIDE SEQUENCE [LARGE SCALE GENOMIC DNA]</scope>
    <source>
        <strain evidence="2 3">BS-1</strain>
    </source>
</reference>
<keyword evidence="2" id="KW-0378">Hydrolase</keyword>
<accession>A0A4Z0Y9N8</accession>
<dbReference type="SUPFAM" id="SSF51556">
    <property type="entry name" value="Metallo-dependent hydrolases"/>
    <property type="match status" value="1"/>
</dbReference>